<keyword evidence="3 4" id="KW-0040">ANK repeat</keyword>
<evidence type="ECO:0000256" key="1">
    <source>
        <dbReference type="ARBA" id="ARBA00012210"/>
    </source>
</evidence>
<gene>
    <name evidence="5" type="ORF">B0T17DRAFT_234133</name>
</gene>
<reference evidence="5" key="1">
    <citation type="submission" date="2023-06" db="EMBL/GenBank/DDBJ databases">
        <title>Genome-scale phylogeny and comparative genomics of the fungal order Sordariales.</title>
        <authorList>
            <consortium name="Lawrence Berkeley National Laboratory"/>
            <person name="Hensen N."/>
            <person name="Bonometti L."/>
            <person name="Westerberg I."/>
            <person name="Brannstrom I.O."/>
            <person name="Guillou S."/>
            <person name="Cros-Aarteil S."/>
            <person name="Calhoun S."/>
            <person name="Haridas S."/>
            <person name="Kuo A."/>
            <person name="Mondo S."/>
            <person name="Pangilinan J."/>
            <person name="Riley R."/>
            <person name="LaButti K."/>
            <person name="Andreopoulos B."/>
            <person name="Lipzen A."/>
            <person name="Chen C."/>
            <person name="Yanf M."/>
            <person name="Daum C."/>
            <person name="Ng V."/>
            <person name="Clum A."/>
            <person name="Steindorff A."/>
            <person name="Ohm R."/>
            <person name="Martin F."/>
            <person name="Silar P."/>
            <person name="Natvig D."/>
            <person name="Lalanne C."/>
            <person name="Gautier V."/>
            <person name="Ament-velasquez S.L."/>
            <person name="Kruys A."/>
            <person name="Hutchinson M.I."/>
            <person name="Powell A.J."/>
            <person name="Barry K."/>
            <person name="Miller A.N."/>
            <person name="Grigoriev I.V."/>
            <person name="Debuchy R."/>
            <person name="Gladieux P."/>
            <person name="Thoren M.H."/>
            <person name="Johannesson H."/>
        </authorList>
    </citation>
    <scope>NUCLEOTIDE SEQUENCE</scope>
    <source>
        <strain evidence="5">SMH3391-2</strain>
    </source>
</reference>
<dbReference type="GO" id="GO:0019706">
    <property type="term" value="F:protein-cysteine S-palmitoyltransferase activity"/>
    <property type="evidence" value="ECO:0007669"/>
    <property type="project" value="UniProtKB-EC"/>
</dbReference>
<evidence type="ECO:0000256" key="3">
    <source>
        <dbReference type="ARBA" id="ARBA00023043"/>
    </source>
</evidence>
<evidence type="ECO:0000313" key="6">
    <source>
        <dbReference type="Proteomes" id="UP001174934"/>
    </source>
</evidence>
<comment type="caution">
    <text evidence="5">The sequence shown here is derived from an EMBL/GenBank/DDBJ whole genome shotgun (WGS) entry which is preliminary data.</text>
</comment>
<dbReference type="PROSITE" id="PS50088">
    <property type="entry name" value="ANK_REPEAT"/>
    <property type="match status" value="1"/>
</dbReference>
<feature type="repeat" description="ANK" evidence="4">
    <location>
        <begin position="101"/>
        <end position="133"/>
    </location>
</feature>
<protein>
    <recommendedName>
        <fullName evidence="1">protein S-acyltransferase</fullName>
        <ecNumber evidence="1">2.3.1.225</ecNumber>
    </recommendedName>
</protein>
<dbReference type="Gene3D" id="1.25.40.20">
    <property type="entry name" value="Ankyrin repeat-containing domain"/>
    <property type="match status" value="1"/>
</dbReference>
<keyword evidence="2" id="KW-0677">Repeat</keyword>
<dbReference type="Proteomes" id="UP001174934">
    <property type="component" value="Unassembled WGS sequence"/>
</dbReference>
<keyword evidence="6" id="KW-1185">Reference proteome</keyword>
<dbReference type="InterPro" id="IPR036770">
    <property type="entry name" value="Ankyrin_rpt-contain_sf"/>
</dbReference>
<proteinExistence type="predicted"/>
<name>A0AA39XCE8_9PEZI</name>
<dbReference type="PANTHER" id="PTHR24161">
    <property type="entry name" value="ANK_REP_REGION DOMAIN-CONTAINING PROTEIN-RELATED"/>
    <property type="match status" value="1"/>
</dbReference>
<dbReference type="EC" id="2.3.1.225" evidence="1"/>
<organism evidence="5 6">
    <name type="scientific">Bombardia bombarda</name>
    <dbReference type="NCBI Taxonomy" id="252184"/>
    <lineage>
        <taxon>Eukaryota</taxon>
        <taxon>Fungi</taxon>
        <taxon>Dikarya</taxon>
        <taxon>Ascomycota</taxon>
        <taxon>Pezizomycotina</taxon>
        <taxon>Sordariomycetes</taxon>
        <taxon>Sordariomycetidae</taxon>
        <taxon>Sordariales</taxon>
        <taxon>Lasiosphaeriaceae</taxon>
        <taxon>Bombardia</taxon>
    </lineage>
</organism>
<dbReference type="EMBL" id="JAULSR010000002">
    <property type="protein sequence ID" value="KAK0630882.1"/>
    <property type="molecule type" value="Genomic_DNA"/>
</dbReference>
<dbReference type="PANTHER" id="PTHR24161:SF85">
    <property type="entry name" value="PALMITOYLTRANSFERASE HIP14"/>
    <property type="match status" value="1"/>
</dbReference>
<dbReference type="InterPro" id="IPR002110">
    <property type="entry name" value="Ankyrin_rpt"/>
</dbReference>
<dbReference type="PROSITE" id="PS50297">
    <property type="entry name" value="ANK_REP_REGION"/>
    <property type="match status" value="1"/>
</dbReference>
<dbReference type="SMART" id="SM00248">
    <property type="entry name" value="ANK"/>
    <property type="match status" value="3"/>
</dbReference>
<dbReference type="SUPFAM" id="SSF48403">
    <property type="entry name" value="Ankyrin repeat"/>
    <property type="match status" value="1"/>
</dbReference>
<evidence type="ECO:0000256" key="2">
    <source>
        <dbReference type="ARBA" id="ARBA00022737"/>
    </source>
</evidence>
<dbReference type="Pfam" id="PF12796">
    <property type="entry name" value="Ank_2"/>
    <property type="match status" value="1"/>
</dbReference>
<evidence type="ECO:0000256" key="4">
    <source>
        <dbReference type="PROSITE-ProRule" id="PRU00023"/>
    </source>
</evidence>
<dbReference type="AlphaFoldDB" id="A0AA39XCE8"/>
<evidence type="ECO:0000313" key="5">
    <source>
        <dbReference type="EMBL" id="KAK0630882.1"/>
    </source>
</evidence>
<accession>A0AA39XCE8</accession>
<sequence>MLLSRSSVNRAKVNATGGPYHTALQAAVVTHLRGRDMINKEQNKTIKHLLTRGADAGMIGGRFYNALHAAVLSDRHNSVIRILFKYELSEPGLNVNMRDAEGRTALLLAAARGNYRTYRLLLKLGADESLVDTQARGLIHMAVMGSETGYHT</sequence>